<name>A0AAW0NY78_9GOBI</name>
<reference evidence="3" key="1">
    <citation type="submission" date="2024-04" db="EMBL/GenBank/DDBJ databases">
        <title>Salinicola lusitanus LLJ914,a marine bacterium isolated from the Okinawa Trough.</title>
        <authorList>
            <person name="Li J."/>
        </authorList>
    </citation>
    <scope>NUCLEOTIDE SEQUENCE [LARGE SCALE GENOMIC DNA]</scope>
</reference>
<accession>A0AAW0NY78</accession>
<dbReference type="AlphaFoldDB" id="A0AAW0NY78"/>
<proteinExistence type="predicted"/>
<protein>
    <submittedName>
        <fullName evidence="2">Uncharacterized protein</fullName>
    </submittedName>
</protein>
<keyword evidence="3" id="KW-1185">Reference proteome</keyword>
<evidence type="ECO:0000313" key="2">
    <source>
        <dbReference type="EMBL" id="KAK7904256.1"/>
    </source>
</evidence>
<evidence type="ECO:0000313" key="3">
    <source>
        <dbReference type="Proteomes" id="UP001460270"/>
    </source>
</evidence>
<sequence length="70" mass="7832">MPQQALQHQDRKTHEAVGHEDPGATQWKGLSSSIATTAAELSDWDSGRRRRCLWPETRRGMRPRSCTGSG</sequence>
<evidence type="ECO:0000256" key="1">
    <source>
        <dbReference type="SAM" id="MobiDB-lite"/>
    </source>
</evidence>
<organism evidence="2 3">
    <name type="scientific">Mugilogobius chulae</name>
    <name type="common">yellowstripe goby</name>
    <dbReference type="NCBI Taxonomy" id="88201"/>
    <lineage>
        <taxon>Eukaryota</taxon>
        <taxon>Metazoa</taxon>
        <taxon>Chordata</taxon>
        <taxon>Craniata</taxon>
        <taxon>Vertebrata</taxon>
        <taxon>Euteleostomi</taxon>
        <taxon>Actinopterygii</taxon>
        <taxon>Neopterygii</taxon>
        <taxon>Teleostei</taxon>
        <taxon>Neoteleostei</taxon>
        <taxon>Acanthomorphata</taxon>
        <taxon>Gobiaria</taxon>
        <taxon>Gobiiformes</taxon>
        <taxon>Gobioidei</taxon>
        <taxon>Gobiidae</taxon>
        <taxon>Gobionellinae</taxon>
        <taxon>Mugilogobius</taxon>
    </lineage>
</organism>
<comment type="caution">
    <text evidence="2">The sequence shown here is derived from an EMBL/GenBank/DDBJ whole genome shotgun (WGS) entry which is preliminary data.</text>
</comment>
<feature type="region of interest" description="Disordered" evidence="1">
    <location>
        <begin position="1"/>
        <end position="29"/>
    </location>
</feature>
<dbReference type="EMBL" id="JBBPFD010000012">
    <property type="protein sequence ID" value="KAK7904256.1"/>
    <property type="molecule type" value="Genomic_DNA"/>
</dbReference>
<gene>
    <name evidence="2" type="ORF">WMY93_016863</name>
</gene>
<feature type="compositionally biased region" description="Basic and acidic residues" evidence="1">
    <location>
        <begin position="8"/>
        <end position="22"/>
    </location>
</feature>
<dbReference type="Proteomes" id="UP001460270">
    <property type="component" value="Unassembled WGS sequence"/>
</dbReference>